<feature type="domain" description="Transmembrane protein TMEM132 sixth" evidence="13">
    <location>
        <begin position="684"/>
        <end position="797"/>
    </location>
</feature>
<dbReference type="InterPro" id="IPR055423">
    <property type="entry name" value="Ig_TMEM132_5th"/>
</dbReference>
<evidence type="ECO:0000259" key="13">
    <source>
        <dbReference type="Pfam" id="PF23487"/>
    </source>
</evidence>
<dbReference type="PANTHER" id="PTHR13388">
    <property type="entry name" value="DETONATOR, ISOFORM E"/>
    <property type="match status" value="1"/>
</dbReference>
<evidence type="ECO:0000259" key="11">
    <source>
        <dbReference type="Pfam" id="PF23039"/>
    </source>
</evidence>
<dbReference type="InterPro" id="IPR026307">
    <property type="entry name" value="TMEM132"/>
</dbReference>
<dbReference type="PANTHER" id="PTHR13388:SF11">
    <property type="entry name" value="DETONATOR, ISOFORM E"/>
    <property type="match status" value="1"/>
</dbReference>
<dbReference type="STRING" id="7375.A0A0L0CG47"/>
<proteinExistence type="inferred from homology"/>
<feature type="signal peptide" evidence="8">
    <location>
        <begin position="1"/>
        <end position="24"/>
    </location>
</feature>
<feature type="transmembrane region" description="Helical" evidence="7">
    <location>
        <begin position="908"/>
        <end position="932"/>
    </location>
</feature>
<comment type="caution">
    <text evidence="14">The sequence shown here is derived from an EMBL/GenBank/DDBJ whole genome shotgun (WGS) entry which is preliminary data.</text>
</comment>
<dbReference type="Pfam" id="PF23487">
    <property type="entry name" value="Ig_TMEM132_6th"/>
    <property type="match status" value="1"/>
</dbReference>
<evidence type="ECO:0000313" key="14">
    <source>
        <dbReference type="EMBL" id="KNC30454.1"/>
    </source>
</evidence>
<dbReference type="GO" id="GO:0016020">
    <property type="term" value="C:membrane"/>
    <property type="evidence" value="ECO:0007669"/>
    <property type="project" value="UniProtKB-SubCell"/>
</dbReference>
<dbReference type="Proteomes" id="UP000037069">
    <property type="component" value="Unassembled WGS sequence"/>
</dbReference>
<evidence type="ECO:0000256" key="4">
    <source>
        <dbReference type="ARBA" id="ARBA00022989"/>
    </source>
</evidence>
<dbReference type="InterPro" id="IPR031436">
    <property type="entry name" value="TMEM132_C"/>
</dbReference>
<reference evidence="14 15" key="1">
    <citation type="journal article" date="2015" name="Nat. Commun.">
        <title>Lucilia cuprina genome unlocks parasitic fly biology to underpin future interventions.</title>
        <authorList>
            <person name="Anstead C.A."/>
            <person name="Korhonen P.K."/>
            <person name="Young N.D."/>
            <person name="Hall R.S."/>
            <person name="Jex A.R."/>
            <person name="Murali S.C."/>
            <person name="Hughes D.S."/>
            <person name="Lee S.F."/>
            <person name="Perry T."/>
            <person name="Stroehlein A.J."/>
            <person name="Ansell B.R."/>
            <person name="Breugelmans B."/>
            <person name="Hofmann A."/>
            <person name="Qu J."/>
            <person name="Dugan S."/>
            <person name="Lee S.L."/>
            <person name="Chao H."/>
            <person name="Dinh H."/>
            <person name="Han Y."/>
            <person name="Doddapaneni H.V."/>
            <person name="Worley K.C."/>
            <person name="Muzny D.M."/>
            <person name="Ioannidis P."/>
            <person name="Waterhouse R.M."/>
            <person name="Zdobnov E.M."/>
            <person name="James P.J."/>
            <person name="Bagnall N.H."/>
            <person name="Kotze A.C."/>
            <person name="Gibbs R.A."/>
            <person name="Richards S."/>
            <person name="Batterham P."/>
            <person name="Gasser R.B."/>
        </authorList>
    </citation>
    <scope>NUCLEOTIDE SEQUENCE [LARGE SCALE GENOMIC DNA]</scope>
    <source>
        <strain evidence="14 15">LS</strain>
        <tissue evidence="14">Full body</tissue>
    </source>
</reference>
<gene>
    <name evidence="14" type="ORF">FF38_02172</name>
</gene>
<keyword evidence="15" id="KW-1185">Reference proteome</keyword>
<accession>A0A0L0CG47</accession>
<name>A0A0L0CG47_LUCCU</name>
<evidence type="ECO:0000259" key="12">
    <source>
        <dbReference type="Pfam" id="PF23486"/>
    </source>
</evidence>
<feature type="domain" description="Transmembrane protein family 132 fourth" evidence="10">
    <location>
        <begin position="435"/>
        <end position="531"/>
    </location>
</feature>
<dbReference type="InterPro" id="IPR055421">
    <property type="entry name" value="TMEM132_3rd"/>
</dbReference>
<sequence length="1274" mass="142587">MIIKMNSLLIRVILQLAIPYLYNCVEVHFESADSGFFLKHSRQAPLTPDISTTHSSLLPPLKSRTAYDSVLSVDRFTVVQTTQAVSIRASYGPFSTKQTVPARYIVPDIIENQPDYLNNTTAALIELQQSNLHLDISAHLVSTVVSQDSPVLRVLFHAGADPGGHLQRQKICVLLHVSSNNHLPIKGRCMPEGEDGVCVAEVVIPFNWFHTLPPPRKEHSNTTPSKVPQRLVQVSYSVFEPPIRNPELCEPKVQIQPLTSFAQVPLVTPLEPFKEFNVDESLIILLPQQPLYPLSKFHVPVFLQQNLDKNISSFTVKARIKSGIKIIGATASSDLWNISIERDNTKHSTVRVTAIKKKFENNTSSTINDRRVNEIFTCLLEVADDTKDLIEGGKIVWSVTYIYDNPKDALGDLSPEDNKKRIIVKLEVNKDDTQAVLPMAKNWELMNTAVLTGRQVAQAMKVFIVSQGGKVADVTLQSSCFAEDESVIKVSSSCSSVYVDGSEIRGSSNASIIVKYGTYIGLAKFIVWMPEFPLEVFVSDYRLSQIKGWKVVDEHHYMHKKSRRKKRSFINGQHNTGIYNNVLLDKIMCRARYQQSPVEVYAKFVAIDQNSGRISYFISRKTGLRVTDLVQPLLRVADPKIASLKGRILQGKSMGRTDVQVLSPITGRVIGAKEIRVGSDKVSLVKLIVRVVSGLQLTITPDNTIENGYIAETAVTHKLTAQYQEGLLDIDLEFSDGSKTPLRDISVEDYFLLVESLDTEVVAFAPMLASHHPRVIAVGEGNGNLLRVTLLLSEDCRVRRNLASTKQSKYNTSPLASALAAVEVDFNNANDIVSKHEVVQNDGIYRREKTKFSNSKGDLSDIIGVPLRDSSHNEPTVQARQHRGNNHSFNKLHYGTKRPTKNMSSIEVGMYVLLTAFCFAIVVFVISCVVYASKFKPSHIECGLDSSDITKKPLSSDLLIRDSKFLKEPTTNAHDWVWLGRSTMDRSSMLTFSSQDQNINARDSRIRITSNPISTYSTNNSKPNENTTTSIGPSNGILCSETNQVNKVIKASIKPIEYRPPVPPHRNIGVKQKANSNSVNLNSRYNNLSQNVLQRVTKENVNLSPIESIPLFNDKCRMSDIAPKCEHISPVDTCIADVYFHNGKEVNNEKHNAEKLVDCVNHKKNVFQFDTLTPKKKPNSADMAENEICSHALLNDINVISSKDSHNFVKPEQGQSYPKISRVKRATVVGNPMFSSNVDGLVNDTESLSLDDLDMDYEQIMHYFDNLKYYYYYY</sequence>
<dbReference type="Pfam" id="PF15706">
    <property type="entry name" value="TMEM132_C"/>
    <property type="match status" value="1"/>
</dbReference>
<evidence type="ECO:0000313" key="15">
    <source>
        <dbReference type="Proteomes" id="UP000037069"/>
    </source>
</evidence>
<comment type="subcellular location">
    <subcellularLocation>
        <location evidence="1">Membrane</location>
        <topology evidence="1">Single-pass type I membrane protein</topology>
    </subcellularLocation>
</comment>
<protein>
    <recommendedName>
        <fullName evidence="16">Transmembrane protein 132E</fullName>
    </recommendedName>
</protein>
<keyword evidence="4 7" id="KW-1133">Transmembrane helix</keyword>
<dbReference type="AlphaFoldDB" id="A0A0L0CG47"/>
<dbReference type="OMA" id="VYEVFSW"/>
<dbReference type="Pfam" id="PF23486">
    <property type="entry name" value="Ig_TMEM132_5th"/>
    <property type="match status" value="1"/>
</dbReference>
<evidence type="ECO:0000256" key="1">
    <source>
        <dbReference type="ARBA" id="ARBA00004479"/>
    </source>
</evidence>
<comment type="similarity">
    <text evidence="2">Belongs to the TMEM132 family.</text>
</comment>
<feature type="region of interest" description="Disordered" evidence="6">
    <location>
        <begin position="1012"/>
        <end position="1035"/>
    </location>
</feature>
<evidence type="ECO:0000259" key="9">
    <source>
        <dbReference type="Pfam" id="PF15706"/>
    </source>
</evidence>
<dbReference type="InterPro" id="IPR031437">
    <property type="entry name" value="Ig_TMEM132_4th"/>
</dbReference>
<evidence type="ECO:0000259" key="10">
    <source>
        <dbReference type="Pfam" id="PF16070"/>
    </source>
</evidence>
<dbReference type="EMBL" id="JRES01000520">
    <property type="protein sequence ID" value="KNC30454.1"/>
    <property type="molecule type" value="Genomic_DNA"/>
</dbReference>
<dbReference type="Pfam" id="PF23039">
    <property type="entry name" value="TMEM132_3rd"/>
    <property type="match status" value="1"/>
</dbReference>
<keyword evidence="8" id="KW-0732">Signal</keyword>
<organism evidence="14 15">
    <name type="scientific">Lucilia cuprina</name>
    <name type="common">Green bottle fly</name>
    <name type="synonym">Australian sheep blowfly</name>
    <dbReference type="NCBI Taxonomy" id="7375"/>
    <lineage>
        <taxon>Eukaryota</taxon>
        <taxon>Metazoa</taxon>
        <taxon>Ecdysozoa</taxon>
        <taxon>Arthropoda</taxon>
        <taxon>Hexapoda</taxon>
        <taxon>Insecta</taxon>
        <taxon>Pterygota</taxon>
        <taxon>Neoptera</taxon>
        <taxon>Endopterygota</taxon>
        <taxon>Diptera</taxon>
        <taxon>Brachycera</taxon>
        <taxon>Muscomorpha</taxon>
        <taxon>Oestroidea</taxon>
        <taxon>Calliphoridae</taxon>
        <taxon>Luciliinae</taxon>
        <taxon>Lucilia</taxon>
    </lineage>
</organism>
<feature type="non-terminal residue" evidence="14">
    <location>
        <position position="1274"/>
    </location>
</feature>
<evidence type="ECO:0000256" key="2">
    <source>
        <dbReference type="ARBA" id="ARBA00006166"/>
    </source>
</evidence>
<feature type="domain" description="Transmembrane protein TMEM132 fifth" evidence="12">
    <location>
        <begin position="535"/>
        <end position="682"/>
    </location>
</feature>
<evidence type="ECO:0000256" key="6">
    <source>
        <dbReference type="SAM" id="MobiDB-lite"/>
    </source>
</evidence>
<feature type="compositionally biased region" description="Polar residues" evidence="6">
    <location>
        <begin position="1012"/>
        <end position="1033"/>
    </location>
</feature>
<feature type="domain" description="Transmembrane protein TMEM132 cohesin-like" evidence="11">
    <location>
        <begin position="273"/>
        <end position="406"/>
    </location>
</feature>
<keyword evidence="5 7" id="KW-0472">Membrane</keyword>
<evidence type="ECO:0000256" key="8">
    <source>
        <dbReference type="SAM" id="SignalP"/>
    </source>
</evidence>
<evidence type="ECO:0000256" key="7">
    <source>
        <dbReference type="SAM" id="Phobius"/>
    </source>
</evidence>
<dbReference type="OrthoDB" id="10026202at2759"/>
<feature type="domain" description="Transmembrane protein TMEM132 C-terminal" evidence="9">
    <location>
        <begin position="881"/>
        <end position="983"/>
    </location>
</feature>
<feature type="region of interest" description="Disordered" evidence="6">
    <location>
        <begin position="870"/>
        <end position="894"/>
    </location>
</feature>
<dbReference type="InterPro" id="IPR055424">
    <property type="entry name" value="Ig_TMEM132_6th"/>
</dbReference>
<keyword evidence="3 7" id="KW-0812">Transmembrane</keyword>
<evidence type="ECO:0008006" key="16">
    <source>
        <dbReference type="Google" id="ProtNLM"/>
    </source>
</evidence>
<feature type="chain" id="PRO_5005536343" description="Transmembrane protein 132E" evidence="8">
    <location>
        <begin position="25"/>
        <end position="1274"/>
    </location>
</feature>
<evidence type="ECO:0000256" key="5">
    <source>
        <dbReference type="ARBA" id="ARBA00023136"/>
    </source>
</evidence>
<dbReference type="Pfam" id="PF16070">
    <property type="entry name" value="Ig_TMEM132_4th"/>
    <property type="match status" value="1"/>
</dbReference>
<evidence type="ECO:0000256" key="3">
    <source>
        <dbReference type="ARBA" id="ARBA00022692"/>
    </source>
</evidence>